<sequence length="103" mass="11034">MGADPRVVCEGADAGRRLDTYSGPRLSLAYVDCRPGTFHRLADLIELLEPGGPYVVDDLLPQAIRPAGHQGRVGSFLAQLPERANLPFTPLRWASGPGVGARI</sequence>
<keyword evidence="2" id="KW-1185">Reference proteome</keyword>
<dbReference type="OrthoDB" id="484536at2"/>
<dbReference type="Proteomes" id="UP000244201">
    <property type="component" value="Chromosome"/>
</dbReference>
<accession>A0A2R4T6B0</accession>
<evidence type="ECO:0008006" key="3">
    <source>
        <dbReference type="Google" id="ProtNLM"/>
    </source>
</evidence>
<dbReference type="KEGG" id="slk:SLUN_23460"/>
<proteinExistence type="predicted"/>
<dbReference type="AlphaFoldDB" id="A0A2R4T6B0"/>
<reference evidence="1 2" key="1">
    <citation type="submission" date="2018-01" db="EMBL/GenBank/DDBJ databases">
        <title>Complete genome sequence of Streptomyces lunaelactis MM109T, a Ferroverdin A producer isolated from cave moonmilk deposits.</title>
        <authorList>
            <person name="Naome A."/>
            <person name="Martinet L."/>
            <person name="Maciejewska M."/>
            <person name="Anderssen S."/>
            <person name="Adam D."/>
            <person name="Tenconi E."/>
            <person name="Deflandre B."/>
            <person name="Arguelles-Arias A."/>
            <person name="Calusinska M."/>
            <person name="Copieters W."/>
            <person name="Karim L."/>
            <person name="Hanikenne M."/>
            <person name="Baurain D."/>
            <person name="van Wezel G."/>
            <person name="Smargiasso N."/>
            <person name="de Pauw E."/>
            <person name="Delfosse P."/>
            <person name="Rigali S."/>
        </authorList>
    </citation>
    <scope>NUCLEOTIDE SEQUENCE [LARGE SCALE GENOMIC DNA]</scope>
    <source>
        <strain evidence="1 2">MM109</strain>
    </source>
</reference>
<dbReference type="RefSeq" id="WP_108151384.1">
    <property type="nucleotide sequence ID" value="NZ_CP026304.1"/>
</dbReference>
<evidence type="ECO:0000313" key="1">
    <source>
        <dbReference type="EMBL" id="AVZ74685.1"/>
    </source>
</evidence>
<organism evidence="1 2">
    <name type="scientific">Streptomyces lunaelactis</name>
    <dbReference type="NCBI Taxonomy" id="1535768"/>
    <lineage>
        <taxon>Bacteria</taxon>
        <taxon>Bacillati</taxon>
        <taxon>Actinomycetota</taxon>
        <taxon>Actinomycetes</taxon>
        <taxon>Kitasatosporales</taxon>
        <taxon>Streptomycetaceae</taxon>
        <taxon>Streptomyces</taxon>
    </lineage>
</organism>
<dbReference type="EMBL" id="CP026304">
    <property type="protein sequence ID" value="AVZ74685.1"/>
    <property type="molecule type" value="Genomic_DNA"/>
</dbReference>
<protein>
    <recommendedName>
        <fullName evidence="3">O-methyltransferase domain-containing protein</fullName>
    </recommendedName>
</protein>
<evidence type="ECO:0000313" key="2">
    <source>
        <dbReference type="Proteomes" id="UP000244201"/>
    </source>
</evidence>
<gene>
    <name evidence="1" type="ORF">SLUN_23460</name>
</gene>
<name>A0A2R4T6B0_9ACTN</name>
<dbReference type="GeneID" id="55658208"/>